<dbReference type="SUPFAM" id="SSF81383">
    <property type="entry name" value="F-box domain"/>
    <property type="match status" value="2"/>
</dbReference>
<evidence type="ECO:0000313" key="3">
    <source>
        <dbReference type="Proteomes" id="UP000323000"/>
    </source>
</evidence>
<evidence type="ECO:0000313" key="2">
    <source>
        <dbReference type="EMBL" id="TXG55469.1"/>
    </source>
</evidence>
<dbReference type="Proteomes" id="UP000323000">
    <property type="component" value="Chromosome 9"/>
</dbReference>
<dbReference type="SMART" id="SM00256">
    <property type="entry name" value="FBOX"/>
    <property type="match status" value="2"/>
</dbReference>
<reference evidence="3" key="1">
    <citation type="journal article" date="2019" name="Gigascience">
        <title>De novo genome assembly of the endangered Acer yangbiense, a plant species with extremely small populations endemic to Yunnan Province, China.</title>
        <authorList>
            <person name="Yang J."/>
            <person name="Wariss H.M."/>
            <person name="Tao L."/>
            <person name="Zhang R."/>
            <person name="Yun Q."/>
            <person name="Hollingsworth P."/>
            <person name="Dao Z."/>
            <person name="Luo G."/>
            <person name="Guo H."/>
            <person name="Ma Y."/>
            <person name="Sun W."/>
        </authorList>
    </citation>
    <scope>NUCLEOTIDE SEQUENCE [LARGE SCALE GENOMIC DNA]</scope>
    <source>
        <strain evidence="3">cv. Malutang</strain>
    </source>
</reference>
<organism evidence="2 3">
    <name type="scientific">Acer yangbiense</name>
    <dbReference type="NCBI Taxonomy" id="1000413"/>
    <lineage>
        <taxon>Eukaryota</taxon>
        <taxon>Viridiplantae</taxon>
        <taxon>Streptophyta</taxon>
        <taxon>Embryophyta</taxon>
        <taxon>Tracheophyta</taxon>
        <taxon>Spermatophyta</taxon>
        <taxon>Magnoliopsida</taxon>
        <taxon>eudicotyledons</taxon>
        <taxon>Gunneridae</taxon>
        <taxon>Pentapetalae</taxon>
        <taxon>rosids</taxon>
        <taxon>malvids</taxon>
        <taxon>Sapindales</taxon>
        <taxon>Sapindaceae</taxon>
        <taxon>Hippocastanoideae</taxon>
        <taxon>Acereae</taxon>
        <taxon>Acer</taxon>
    </lineage>
</organism>
<gene>
    <name evidence="2" type="ORF">EZV62_020725</name>
</gene>
<dbReference type="AlphaFoldDB" id="A0A5C7HF59"/>
<name>A0A5C7HF59_9ROSI</name>
<keyword evidence="3" id="KW-1185">Reference proteome</keyword>
<dbReference type="InterPro" id="IPR013187">
    <property type="entry name" value="F-box-assoc_dom_typ3"/>
</dbReference>
<feature type="domain" description="F-box" evidence="1">
    <location>
        <begin position="1"/>
        <end position="50"/>
    </location>
</feature>
<dbReference type="EMBL" id="VAHF01000009">
    <property type="protein sequence ID" value="TXG55469.1"/>
    <property type="molecule type" value="Genomic_DNA"/>
</dbReference>
<proteinExistence type="predicted"/>
<dbReference type="InterPro" id="IPR050796">
    <property type="entry name" value="SCF_F-box_component"/>
</dbReference>
<comment type="caution">
    <text evidence="2">The sequence shown here is derived from an EMBL/GenBank/DDBJ whole genome shotgun (WGS) entry which is preliminary data.</text>
</comment>
<dbReference type="Pfam" id="PF08268">
    <property type="entry name" value="FBA_3"/>
    <property type="match status" value="2"/>
</dbReference>
<dbReference type="PANTHER" id="PTHR31672">
    <property type="entry name" value="BNACNNG10540D PROTEIN"/>
    <property type="match status" value="1"/>
</dbReference>
<dbReference type="OrthoDB" id="1894463at2759"/>
<dbReference type="PANTHER" id="PTHR31672:SF2">
    <property type="entry name" value="F-BOX DOMAIN-CONTAINING PROTEIN"/>
    <property type="match status" value="1"/>
</dbReference>
<protein>
    <recommendedName>
        <fullName evidence="1">F-box domain-containing protein</fullName>
    </recommendedName>
</protein>
<dbReference type="InterPro" id="IPR001810">
    <property type="entry name" value="F-box_dom"/>
</dbReference>
<sequence length="868" mass="101010">MVMECLPQEIIFNILSSLPISSLVKIKLVSRSFFNLTLDPLLVNMHFLHRIENDPCLILHIDYPIRNQVYFIDLSAENENDKKVKEFCVPIMPEFDVIGSCNGLLCLKGPSPMNELYIYNPFTRDHLELPGSTLDFDKEQVFGFGFHPSTKEYKVVKIVNYKNAFSALSVRENSTVKRSEVYILTLGSSSTWRSIGKFPYTIIRWVESHVIFNGRLHWIFWPLYYDSSKCFQPMSIDLADEQLREVPIPASEDFKGMCDLVVLGGCLSAVFYRIHGIIEIWVMKKYDVRESWIREFCIEDYMPRRLELEPDVDPSFSLSKLYDRRGHIKVLCLLKSGEILLEYMYRVLVSYDPKSGTFKDLSFPGMLNWFESYVHVGQEEQARKGYTDKNHQDGIYFLDLSADVSENDKRVKKFSAPPAMPPIDSYHLLEINSISMEMDCEQRVFKRNKLEDNHDHDHQHQHQQPTGMEILPREIVLDILSRLPITSLVQFKFVCRGWRALAQDPVIANLHLCKKPEEQSHPSCLILHCDFPIRNQLHFIDFSAQETSNNGGGSEENQKNKVKKFHTPFQEKMPEFDVVGSCNGLLCLSDSLYNDSLYIYNPFTRDYLELPKSLQYPDQEVVFGFGFHPKTRQYKVIKIVYYRKNCSSSSSNQRNRRLIYPRSDVQIYTLGSPAWRSLGKVTNQFVRKPSEALVNGRLHWVTRPRRYSPARRIVSLDIDDEQFREVPKPDCGGLNRCNFHLAVLRGCLSAAVYGNYGKLEIWVMKEYDVNESWVKEFNIGAYIPKGIKQNLDRPFKIWKNAVNGRVVRVLCVLENSEIILEYKSRVLVSFNPKNGKFKDLMFKGIPNWFQSIVHHGSFNWINRPQDHM</sequence>
<dbReference type="Pfam" id="PF12937">
    <property type="entry name" value="F-box-like"/>
    <property type="match status" value="2"/>
</dbReference>
<dbReference type="CDD" id="cd22157">
    <property type="entry name" value="F-box_AtFBW1-like"/>
    <property type="match status" value="1"/>
</dbReference>
<evidence type="ECO:0000259" key="1">
    <source>
        <dbReference type="PROSITE" id="PS50181"/>
    </source>
</evidence>
<accession>A0A5C7HF59</accession>
<dbReference type="PROSITE" id="PS50181">
    <property type="entry name" value="FBOX"/>
    <property type="match status" value="2"/>
</dbReference>
<dbReference type="NCBIfam" id="TIGR01640">
    <property type="entry name" value="F_box_assoc_1"/>
    <property type="match status" value="2"/>
</dbReference>
<dbReference type="Gene3D" id="1.20.1280.50">
    <property type="match status" value="2"/>
</dbReference>
<dbReference type="InterPro" id="IPR036047">
    <property type="entry name" value="F-box-like_dom_sf"/>
</dbReference>
<dbReference type="InterPro" id="IPR017451">
    <property type="entry name" value="F-box-assoc_interact_dom"/>
</dbReference>
<feature type="domain" description="F-box" evidence="1">
    <location>
        <begin position="465"/>
        <end position="510"/>
    </location>
</feature>